<dbReference type="InterPro" id="IPR002939">
    <property type="entry name" value="DnaJ_C"/>
</dbReference>
<evidence type="ECO:0000259" key="2">
    <source>
        <dbReference type="PROSITE" id="PS50076"/>
    </source>
</evidence>
<comment type="caution">
    <text evidence="3">The sequence shown here is derived from an EMBL/GenBank/DDBJ whole genome shotgun (WGS) entry which is preliminary data.</text>
</comment>
<dbReference type="EMBL" id="BANC01000146">
    <property type="protein sequence ID" value="GAN82065.1"/>
    <property type="molecule type" value="Genomic_DNA"/>
</dbReference>
<dbReference type="STRING" id="1120923.SAMN02746095_03499"/>
<dbReference type="PROSITE" id="PS00636">
    <property type="entry name" value="DNAJ_1"/>
    <property type="match status" value="1"/>
</dbReference>
<evidence type="ECO:0000313" key="4">
    <source>
        <dbReference type="Proteomes" id="UP000032668"/>
    </source>
</evidence>
<dbReference type="Proteomes" id="UP000032668">
    <property type="component" value="Unassembled WGS sequence"/>
</dbReference>
<protein>
    <submittedName>
        <fullName evidence="3">Heat shock protein DnaJ</fullName>
    </submittedName>
</protein>
<dbReference type="InterPro" id="IPR001623">
    <property type="entry name" value="DnaJ_domain"/>
</dbReference>
<dbReference type="Gene3D" id="2.60.260.20">
    <property type="entry name" value="Urease metallochaperone UreE, N-terminal domain"/>
    <property type="match status" value="2"/>
</dbReference>
<dbReference type="CDD" id="cd10747">
    <property type="entry name" value="DnaJ_C"/>
    <property type="match status" value="1"/>
</dbReference>
<dbReference type="GO" id="GO:0005737">
    <property type="term" value="C:cytoplasm"/>
    <property type="evidence" value="ECO:0007669"/>
    <property type="project" value="TreeGrafter"/>
</dbReference>
<dbReference type="CDD" id="cd06257">
    <property type="entry name" value="DnaJ"/>
    <property type="match status" value="1"/>
</dbReference>
<sequence length="300" mass="32335">MSMADDPYKILGVKRDASAEEIRAAYRKLAKKHHPDLNPGNKHAEEKFKAASAAYELLGDAEKRGKYDRGEIDASGAERPPAQGWRQYAESGPGDRYAYSTGGMGGADFEDLFGNIFNQRPRGPAKGHDHHYSLEVGFLEAVSGATRRITLPDGGTLNVKIPPGTEAGDILRLRGKGDPGFNGGPAGDALIEVHVAPHKFYRRVGRNIHMDVPVSLKEAVLGGKVTIPTPAGEVAMTVRPGTESGTEMRLRGRGVPAHGKHAAGDLHVKLNVVVGPADEKLKEFLQSWEQPGFNPREGLK</sequence>
<dbReference type="PANTHER" id="PTHR43096">
    <property type="entry name" value="DNAJ HOMOLOG 1, MITOCHONDRIAL-RELATED"/>
    <property type="match status" value="1"/>
</dbReference>
<dbReference type="PROSITE" id="PS50076">
    <property type="entry name" value="DNAJ_2"/>
    <property type="match status" value="1"/>
</dbReference>
<dbReference type="SMART" id="SM00271">
    <property type="entry name" value="DnaJ"/>
    <property type="match status" value="1"/>
</dbReference>
<keyword evidence="3" id="KW-0346">Stress response</keyword>
<dbReference type="Gene3D" id="1.10.287.110">
    <property type="entry name" value="DnaJ domain"/>
    <property type="match status" value="1"/>
</dbReference>
<evidence type="ECO:0000313" key="3">
    <source>
        <dbReference type="EMBL" id="GAN82065.1"/>
    </source>
</evidence>
<evidence type="ECO:0000256" key="1">
    <source>
        <dbReference type="SAM" id="MobiDB-lite"/>
    </source>
</evidence>
<name>A0A0D6PJX5_9PROT</name>
<reference evidence="3 4" key="1">
    <citation type="submission" date="2012-11" db="EMBL/GenBank/DDBJ databases">
        <title>Whole genome sequence of Acidocella aminolytica 101 = DSM 11237.</title>
        <authorList>
            <person name="Azuma Y."/>
            <person name="Higashiura N."/>
            <person name="Hirakawa H."/>
            <person name="Matsushita K."/>
        </authorList>
    </citation>
    <scope>NUCLEOTIDE SEQUENCE [LARGE SCALE GENOMIC DNA]</scope>
    <source>
        <strain evidence="4">101 / DSM 11237</strain>
    </source>
</reference>
<dbReference type="PANTHER" id="PTHR43096:SF10">
    <property type="entry name" value="CHAPERONE PROTEIN DNAJ A6, CHLOROPLASTIC"/>
    <property type="match status" value="1"/>
</dbReference>
<dbReference type="GO" id="GO:0042026">
    <property type="term" value="P:protein refolding"/>
    <property type="evidence" value="ECO:0007669"/>
    <property type="project" value="TreeGrafter"/>
</dbReference>
<organism evidence="3 4">
    <name type="scientific">Acidocella aminolytica 101 = DSM 11237</name>
    <dbReference type="NCBI Taxonomy" id="1120923"/>
    <lineage>
        <taxon>Bacteria</taxon>
        <taxon>Pseudomonadati</taxon>
        <taxon>Pseudomonadota</taxon>
        <taxon>Alphaproteobacteria</taxon>
        <taxon>Acetobacterales</taxon>
        <taxon>Acidocellaceae</taxon>
        <taxon>Acidocella</taxon>
    </lineage>
</organism>
<dbReference type="InterPro" id="IPR008971">
    <property type="entry name" value="HSP40/DnaJ_pept-bd"/>
</dbReference>
<dbReference type="SUPFAM" id="SSF46565">
    <property type="entry name" value="Chaperone J-domain"/>
    <property type="match status" value="1"/>
</dbReference>
<dbReference type="InterPro" id="IPR036869">
    <property type="entry name" value="J_dom_sf"/>
</dbReference>
<proteinExistence type="predicted"/>
<dbReference type="Pfam" id="PF00226">
    <property type="entry name" value="DnaJ"/>
    <property type="match status" value="1"/>
</dbReference>
<dbReference type="PRINTS" id="PR00625">
    <property type="entry name" value="JDOMAIN"/>
</dbReference>
<dbReference type="Pfam" id="PF01556">
    <property type="entry name" value="DnaJ_C"/>
    <property type="match status" value="1"/>
</dbReference>
<gene>
    <name evidence="3" type="ORF">Aam_149_016</name>
</gene>
<feature type="domain" description="J" evidence="2">
    <location>
        <begin position="6"/>
        <end position="71"/>
    </location>
</feature>
<dbReference type="InterPro" id="IPR018253">
    <property type="entry name" value="DnaJ_domain_CS"/>
</dbReference>
<accession>A0A0D6PJX5</accession>
<feature type="region of interest" description="Disordered" evidence="1">
    <location>
        <begin position="66"/>
        <end position="91"/>
    </location>
</feature>
<dbReference type="AlphaFoldDB" id="A0A0D6PJX5"/>
<dbReference type="GO" id="GO:0051082">
    <property type="term" value="F:unfolded protein binding"/>
    <property type="evidence" value="ECO:0007669"/>
    <property type="project" value="InterPro"/>
</dbReference>
<keyword evidence="4" id="KW-1185">Reference proteome</keyword>
<dbReference type="SUPFAM" id="SSF49493">
    <property type="entry name" value="HSP40/DnaJ peptide-binding domain"/>
    <property type="match status" value="2"/>
</dbReference>
<dbReference type="FunFam" id="2.60.260.20:FF:000013">
    <property type="entry name" value="DnaJ subfamily B member 11"/>
    <property type="match status" value="1"/>
</dbReference>